<dbReference type="GeneID" id="30966378"/>
<dbReference type="Proteomes" id="UP000095038">
    <property type="component" value="Unassembled WGS sequence"/>
</dbReference>
<evidence type="ECO:0000313" key="2">
    <source>
        <dbReference type="Proteomes" id="UP000095038"/>
    </source>
</evidence>
<name>A0A1D2VNJ8_9ASCO</name>
<proteinExistence type="predicted"/>
<accession>A0A1D2VNJ8</accession>
<protein>
    <submittedName>
        <fullName evidence="1">Uncharacterized protein</fullName>
    </submittedName>
</protein>
<keyword evidence="2" id="KW-1185">Reference proteome</keyword>
<gene>
    <name evidence="1" type="ORF">ASCRUDRAFT_74570</name>
</gene>
<dbReference type="EMBL" id="KV454476">
    <property type="protein sequence ID" value="ODV63201.1"/>
    <property type="molecule type" value="Genomic_DNA"/>
</dbReference>
<dbReference type="AlphaFoldDB" id="A0A1D2VNJ8"/>
<dbReference type="InParanoid" id="A0A1D2VNJ8"/>
<sequence>MASTIVIYYLIKKKNWKRITNLSQTSKVTAFSLSQSFIVIGLDLPMGFELIKFPMIEIKQKRICCVGDKW</sequence>
<evidence type="ECO:0000313" key="1">
    <source>
        <dbReference type="EMBL" id="ODV63201.1"/>
    </source>
</evidence>
<dbReference type="RefSeq" id="XP_020049508.1">
    <property type="nucleotide sequence ID" value="XM_020192742.1"/>
</dbReference>
<organism evidence="1 2">
    <name type="scientific">Ascoidea rubescens DSM 1968</name>
    <dbReference type="NCBI Taxonomy" id="1344418"/>
    <lineage>
        <taxon>Eukaryota</taxon>
        <taxon>Fungi</taxon>
        <taxon>Dikarya</taxon>
        <taxon>Ascomycota</taxon>
        <taxon>Saccharomycotina</taxon>
        <taxon>Saccharomycetes</taxon>
        <taxon>Ascoideaceae</taxon>
        <taxon>Ascoidea</taxon>
    </lineage>
</organism>
<reference evidence="2" key="1">
    <citation type="submission" date="2016-05" db="EMBL/GenBank/DDBJ databases">
        <title>Comparative genomics of biotechnologically important yeasts.</title>
        <authorList>
            <consortium name="DOE Joint Genome Institute"/>
            <person name="Riley R."/>
            <person name="Haridas S."/>
            <person name="Wolfe K.H."/>
            <person name="Lopes M.R."/>
            <person name="Hittinger C.T."/>
            <person name="Goker M."/>
            <person name="Salamov A."/>
            <person name="Wisecaver J."/>
            <person name="Long T.M."/>
            <person name="Aerts A.L."/>
            <person name="Barry K."/>
            <person name="Choi C."/>
            <person name="Clum A."/>
            <person name="Coughlan A.Y."/>
            <person name="Deshpande S."/>
            <person name="Douglass A.P."/>
            <person name="Hanson S.J."/>
            <person name="Klenk H.-P."/>
            <person name="Labutti K."/>
            <person name="Lapidus A."/>
            <person name="Lindquist E."/>
            <person name="Lipzen A."/>
            <person name="Meier-Kolthoff J.P."/>
            <person name="Ohm R.A."/>
            <person name="Otillar R.P."/>
            <person name="Pangilinan J."/>
            <person name="Peng Y."/>
            <person name="Rokas A."/>
            <person name="Rosa C.A."/>
            <person name="Scheuner C."/>
            <person name="Sibirny A.A."/>
            <person name="Slot J.C."/>
            <person name="Stielow J.B."/>
            <person name="Sun H."/>
            <person name="Kurtzman C.P."/>
            <person name="Blackwell M."/>
            <person name="Grigoriev I.V."/>
            <person name="Jeffries T.W."/>
        </authorList>
    </citation>
    <scope>NUCLEOTIDE SEQUENCE [LARGE SCALE GENOMIC DNA]</scope>
    <source>
        <strain evidence="2">DSM 1968</strain>
    </source>
</reference>